<feature type="domain" description="RNA polymerase Rpb1" evidence="9">
    <location>
        <begin position="131"/>
        <end position="469"/>
    </location>
</feature>
<keyword evidence="6 8" id="KW-0804">Transcription</keyword>
<keyword evidence="5 8" id="KW-0238">DNA-binding</keyword>
<dbReference type="GO" id="GO:0000428">
    <property type="term" value="C:DNA-directed RNA polymerase complex"/>
    <property type="evidence" value="ECO:0007669"/>
    <property type="project" value="UniProtKB-KW"/>
</dbReference>
<comment type="similarity">
    <text evidence="8">Belongs to the RNA polymerase beta' chain family.</text>
</comment>
<evidence type="ECO:0000256" key="7">
    <source>
        <dbReference type="ARBA" id="ARBA00048552"/>
    </source>
</evidence>
<evidence type="ECO:0000256" key="6">
    <source>
        <dbReference type="ARBA" id="ARBA00023163"/>
    </source>
</evidence>
<name>A0A1N5VUI3_9ARCH</name>
<keyword evidence="2 8" id="KW-0963">Cytoplasm</keyword>
<protein>
    <recommendedName>
        <fullName evidence="8">DNA-directed RNA polymerase subunit Rpo1C</fullName>
        <ecNumber evidence="8">2.7.7.6</ecNumber>
    </recommendedName>
    <alternativeName>
        <fullName evidence="8">DNA-directed RNA polymerase subunit A''</fullName>
    </alternativeName>
</protein>
<dbReference type="PANTHER" id="PTHR19376">
    <property type="entry name" value="DNA-DIRECTED RNA POLYMERASE"/>
    <property type="match status" value="1"/>
</dbReference>
<dbReference type="GO" id="GO:0003677">
    <property type="term" value="F:DNA binding"/>
    <property type="evidence" value="ECO:0007669"/>
    <property type="project" value="UniProtKB-UniRule"/>
</dbReference>
<dbReference type="Proteomes" id="UP000195607">
    <property type="component" value="Chromosome I"/>
</dbReference>
<evidence type="ECO:0000256" key="8">
    <source>
        <dbReference type="HAMAP-Rule" id="MF_00411"/>
    </source>
</evidence>
<dbReference type="Pfam" id="PF04998">
    <property type="entry name" value="RNA_pol_Rpb1_5"/>
    <property type="match status" value="1"/>
</dbReference>
<dbReference type="EMBL" id="LT671858">
    <property type="protein sequence ID" value="SIM76643.1"/>
    <property type="molecule type" value="Genomic_DNA"/>
</dbReference>
<dbReference type="RefSeq" id="WP_021790115.1">
    <property type="nucleotide sequence ID" value="NZ_LT671858.1"/>
</dbReference>
<evidence type="ECO:0000256" key="2">
    <source>
        <dbReference type="ARBA" id="ARBA00022490"/>
    </source>
</evidence>
<dbReference type="GO" id="GO:0006351">
    <property type="term" value="P:DNA-templated transcription"/>
    <property type="evidence" value="ECO:0007669"/>
    <property type="project" value="UniProtKB-UniRule"/>
</dbReference>
<dbReference type="GO" id="GO:0005737">
    <property type="term" value="C:cytoplasm"/>
    <property type="evidence" value="ECO:0007669"/>
    <property type="project" value="UniProtKB-SubCell"/>
</dbReference>
<proteinExistence type="inferred from homology"/>
<dbReference type="CDD" id="cd06528">
    <property type="entry name" value="RNAP_A"/>
    <property type="match status" value="1"/>
</dbReference>
<comment type="function">
    <text evidence="8">DNA-dependent RNA polymerase (RNAP) catalyzes the transcription of DNA into RNA using the four ribonucleoside triphosphates as substrates. Forms part of the jaw domain.</text>
</comment>
<keyword evidence="4 8" id="KW-0548">Nucleotidyltransferase</keyword>
<accession>A0A1N5VUI3</accession>
<dbReference type="NCBIfam" id="TIGR02389">
    <property type="entry name" value="RNA_pol_rpoA2"/>
    <property type="match status" value="1"/>
</dbReference>
<evidence type="ECO:0000256" key="3">
    <source>
        <dbReference type="ARBA" id="ARBA00022679"/>
    </source>
</evidence>
<dbReference type="InterPro" id="IPR007081">
    <property type="entry name" value="RNA_pol_Rpb1_5"/>
</dbReference>
<organism evidence="10 11">
    <name type="scientific">Cuniculiplasma divulgatum</name>
    <dbReference type="NCBI Taxonomy" id="1673428"/>
    <lineage>
        <taxon>Archaea</taxon>
        <taxon>Methanobacteriati</taxon>
        <taxon>Thermoplasmatota</taxon>
        <taxon>Thermoplasmata</taxon>
        <taxon>Thermoplasmatales</taxon>
        <taxon>Cuniculiplasmataceae</taxon>
        <taxon>Cuniculiplasma</taxon>
    </lineage>
</organism>
<dbReference type="InterPro" id="IPR012757">
    <property type="entry name" value="RPO1C"/>
</dbReference>
<comment type="subunit">
    <text evidence="8">Part of the RNA polymerase complex.</text>
</comment>
<comment type="subcellular location">
    <subcellularLocation>
        <location evidence="8">Cytoplasm</location>
    </subcellularLocation>
</comment>
<evidence type="ECO:0000313" key="10">
    <source>
        <dbReference type="EMBL" id="SIM76643.1"/>
    </source>
</evidence>
<comment type="catalytic activity">
    <reaction evidence="7 8">
        <text>RNA(n) + a ribonucleoside 5'-triphosphate = RNA(n+1) + diphosphate</text>
        <dbReference type="Rhea" id="RHEA:21248"/>
        <dbReference type="Rhea" id="RHEA-COMP:14527"/>
        <dbReference type="Rhea" id="RHEA-COMP:17342"/>
        <dbReference type="ChEBI" id="CHEBI:33019"/>
        <dbReference type="ChEBI" id="CHEBI:61557"/>
        <dbReference type="ChEBI" id="CHEBI:140395"/>
        <dbReference type="EC" id="2.7.7.6"/>
    </reaction>
</comment>
<keyword evidence="3 8" id="KW-0808">Transferase</keyword>
<dbReference type="HAMAP" id="MF_00411">
    <property type="entry name" value="RNApol_arch_Rpo1C"/>
    <property type="match status" value="1"/>
</dbReference>
<evidence type="ECO:0000313" key="11">
    <source>
        <dbReference type="Proteomes" id="UP000195607"/>
    </source>
</evidence>
<evidence type="ECO:0000256" key="5">
    <source>
        <dbReference type="ARBA" id="ARBA00023125"/>
    </source>
</evidence>
<evidence type="ECO:0000256" key="1">
    <source>
        <dbReference type="ARBA" id="ARBA00022478"/>
    </source>
</evidence>
<dbReference type="AlphaFoldDB" id="A0A1N5VUI3"/>
<dbReference type="InterPro" id="IPR045867">
    <property type="entry name" value="DNA-dir_RpoC_beta_prime"/>
</dbReference>
<dbReference type="GO" id="GO:0003899">
    <property type="term" value="F:DNA-directed RNA polymerase activity"/>
    <property type="evidence" value="ECO:0007669"/>
    <property type="project" value="UniProtKB-UniRule"/>
</dbReference>
<dbReference type="Gene3D" id="1.10.150.390">
    <property type="match status" value="1"/>
</dbReference>
<sequence>MKVILWKDTKKNIDVLLEKSGNVAYAVDFPVSEGIEEAYISVDKKRVTYRAKIASISSYEQQPEKKSNARGKKGKETGEVILKKKTGLKTIILLESLEELTPPIPSSDFNMGRNKINSVDSYYEADLERIVITQKEKYYSDVDSSVKQLIEKELDKGTVLPLSIAEKLISLKKEKGEEFFKKILKRVENDLEARQIDPFEAVGIIAAQSIGEPGTQMTMRTFHYAGVKEVDVTLGLPRLIEIVDARRTPSTPSMDIFLKPEYAKDEDAVSRVIKDIENTSIIDVADVITDTDEMTVIIRANKKLMDRRRIRLQDIMDAVSGIKLITVIQKENGDIEIKAQQESYKRLYQLQEQIKVVNIKGLPGIKRAVAVKERDGTYKLQTQGSNLKQVLEIEEVDAVRTTTNDIVEIANVLGIEAARNAILKESRDTLKEQSLDVDERHLMVVADMMTFEGQVRAVGRQGISGKKSSVLARAAFEITVKHLMRAGIVGETDPLTGVAENIIVGQPITLGTGAVDLVYRGNGPDKGE</sequence>
<dbReference type="SUPFAM" id="SSF64484">
    <property type="entry name" value="beta and beta-prime subunits of DNA dependent RNA-polymerase"/>
    <property type="match status" value="1"/>
</dbReference>
<reference evidence="10 11" key="1">
    <citation type="submission" date="2016-04" db="EMBL/GenBank/DDBJ databases">
        <authorList>
            <person name="Evans L.H."/>
            <person name="Alamgir A."/>
            <person name="Owens N."/>
            <person name="Weber N.D."/>
            <person name="Virtaneva K."/>
            <person name="Barbian K."/>
            <person name="Babar A."/>
            <person name="Rosenke K."/>
        </authorList>
    </citation>
    <scope>NUCLEOTIDE SEQUENCE [LARGE SCALE GENOMIC DNA]</scope>
    <source>
        <strain evidence="11">S5(T) (JCM 30642 \VKM B-2941)</strain>
    </source>
</reference>
<gene>
    <name evidence="8" type="primary">rpo1C</name>
    <name evidence="8" type="synonym">rpoA2</name>
    <name evidence="10" type="ORF">CSP5_1520</name>
</gene>
<keyword evidence="1 8" id="KW-0240">DNA-directed RNA polymerase</keyword>
<dbReference type="PANTHER" id="PTHR19376:SF32">
    <property type="entry name" value="DNA-DIRECTED RNA POLYMERASE III SUBUNIT RPC1"/>
    <property type="match status" value="1"/>
</dbReference>
<dbReference type="GeneID" id="41588762"/>
<evidence type="ECO:0000259" key="9">
    <source>
        <dbReference type="Pfam" id="PF04998"/>
    </source>
</evidence>
<dbReference type="EC" id="2.7.7.6" evidence="8"/>
<evidence type="ECO:0000256" key="4">
    <source>
        <dbReference type="ARBA" id="ARBA00022695"/>
    </source>
</evidence>